<comment type="caution">
    <text evidence="2">The sequence shown here is derived from an EMBL/GenBank/DDBJ whole genome shotgun (WGS) entry which is preliminary data.</text>
</comment>
<reference evidence="2 3" key="1">
    <citation type="journal article" date="2024" name="Plant Biotechnol. J.">
        <title>Dendrobium thyrsiflorum genome and its molecular insights into genes involved in important horticultural traits.</title>
        <authorList>
            <person name="Chen B."/>
            <person name="Wang J.Y."/>
            <person name="Zheng P.J."/>
            <person name="Li K.L."/>
            <person name="Liang Y.M."/>
            <person name="Chen X.F."/>
            <person name="Zhang C."/>
            <person name="Zhao X."/>
            <person name="He X."/>
            <person name="Zhang G.Q."/>
            <person name="Liu Z.J."/>
            <person name="Xu Q."/>
        </authorList>
    </citation>
    <scope>NUCLEOTIDE SEQUENCE [LARGE SCALE GENOMIC DNA]</scope>
    <source>
        <strain evidence="2">GZMU011</strain>
    </source>
</reference>
<evidence type="ECO:0000313" key="3">
    <source>
        <dbReference type="Proteomes" id="UP001552299"/>
    </source>
</evidence>
<keyword evidence="3" id="KW-1185">Reference proteome</keyword>
<name>A0ABD0UC27_DENTH</name>
<dbReference type="AlphaFoldDB" id="A0ABD0UC27"/>
<dbReference type="EMBL" id="JANQDX010000017">
    <property type="protein sequence ID" value="KAL0907901.1"/>
    <property type="molecule type" value="Genomic_DNA"/>
</dbReference>
<organism evidence="2 3">
    <name type="scientific">Dendrobium thyrsiflorum</name>
    <name type="common">Pinecone-like raceme dendrobium</name>
    <name type="synonym">Orchid</name>
    <dbReference type="NCBI Taxonomy" id="117978"/>
    <lineage>
        <taxon>Eukaryota</taxon>
        <taxon>Viridiplantae</taxon>
        <taxon>Streptophyta</taxon>
        <taxon>Embryophyta</taxon>
        <taxon>Tracheophyta</taxon>
        <taxon>Spermatophyta</taxon>
        <taxon>Magnoliopsida</taxon>
        <taxon>Liliopsida</taxon>
        <taxon>Asparagales</taxon>
        <taxon>Orchidaceae</taxon>
        <taxon>Epidendroideae</taxon>
        <taxon>Malaxideae</taxon>
        <taxon>Dendrobiinae</taxon>
        <taxon>Dendrobium</taxon>
    </lineage>
</organism>
<sequence>MNQIKTTVEERMSSMEGQVADLRDMIKKMLEVHNQTAASVAKSGEGRSTNSEIRREEEEQDELGLETNVILSSGAGGQLACYFLVYATSEKGVLSRLQVPAGDARHCHRAPFLRPTAAKKIDALVERLDGKVGDLKLESEFQQSRADFRICKQKTHLVQLLLNNSTLIQGCKG</sequence>
<protein>
    <submittedName>
        <fullName evidence="2">Uncharacterized protein</fullName>
    </submittedName>
</protein>
<evidence type="ECO:0000256" key="1">
    <source>
        <dbReference type="SAM" id="MobiDB-lite"/>
    </source>
</evidence>
<gene>
    <name evidence="2" type="ORF">M5K25_022353</name>
</gene>
<accession>A0ABD0UC27</accession>
<proteinExistence type="predicted"/>
<evidence type="ECO:0000313" key="2">
    <source>
        <dbReference type="EMBL" id="KAL0907901.1"/>
    </source>
</evidence>
<dbReference type="Proteomes" id="UP001552299">
    <property type="component" value="Unassembled WGS sequence"/>
</dbReference>
<feature type="region of interest" description="Disordered" evidence="1">
    <location>
        <begin position="38"/>
        <end position="59"/>
    </location>
</feature>